<accession>A0A5Q0BB56</accession>
<feature type="transmembrane region" description="Helical" evidence="1">
    <location>
        <begin position="195"/>
        <end position="215"/>
    </location>
</feature>
<proteinExistence type="predicted"/>
<dbReference type="Gene3D" id="1.10.3210.10">
    <property type="entry name" value="Hypothetical protein af1432"/>
    <property type="match status" value="1"/>
</dbReference>
<evidence type="ECO:0000259" key="2">
    <source>
        <dbReference type="PROSITE" id="PS50885"/>
    </source>
</evidence>
<dbReference type="InterPro" id="IPR003018">
    <property type="entry name" value="GAF"/>
</dbReference>
<dbReference type="GO" id="GO:0007165">
    <property type="term" value="P:signal transduction"/>
    <property type="evidence" value="ECO:0007669"/>
    <property type="project" value="InterPro"/>
</dbReference>
<dbReference type="Proteomes" id="UP000325755">
    <property type="component" value="Chromosome"/>
</dbReference>
<dbReference type="InterPro" id="IPR029016">
    <property type="entry name" value="GAF-like_dom_sf"/>
</dbReference>
<dbReference type="OrthoDB" id="9802066at2"/>
<feature type="domain" description="HD-GYP" evidence="3">
    <location>
        <begin position="427"/>
        <end position="639"/>
    </location>
</feature>
<dbReference type="GO" id="GO:0016020">
    <property type="term" value="C:membrane"/>
    <property type="evidence" value="ECO:0007669"/>
    <property type="project" value="InterPro"/>
</dbReference>
<dbReference type="RefSeq" id="WP_153247170.1">
    <property type="nucleotide sequence ID" value="NZ_CP044205.1"/>
</dbReference>
<feature type="transmembrane region" description="Helical" evidence="1">
    <location>
        <begin position="20"/>
        <end position="39"/>
    </location>
</feature>
<dbReference type="KEGG" id="mmob:F6R98_00015"/>
<dbReference type="Pfam" id="PF13185">
    <property type="entry name" value="GAF_2"/>
    <property type="match status" value="1"/>
</dbReference>
<name>A0A5Q0BB56_9GAMM</name>
<dbReference type="PANTHER" id="PTHR45228:SF5">
    <property type="entry name" value="CYCLIC DI-GMP PHOSPHODIESTERASE VC_1348-RELATED"/>
    <property type="match status" value="1"/>
</dbReference>
<dbReference type="CDD" id="cd00077">
    <property type="entry name" value="HDc"/>
    <property type="match status" value="1"/>
</dbReference>
<evidence type="ECO:0000313" key="5">
    <source>
        <dbReference type="Proteomes" id="UP000325755"/>
    </source>
</evidence>
<feature type="domain" description="HAMP" evidence="2">
    <location>
        <begin position="217"/>
        <end position="269"/>
    </location>
</feature>
<dbReference type="Pfam" id="PF13487">
    <property type="entry name" value="HD_5"/>
    <property type="match status" value="1"/>
</dbReference>
<dbReference type="PANTHER" id="PTHR45228">
    <property type="entry name" value="CYCLIC DI-GMP PHOSPHODIESTERASE TM_0186-RELATED"/>
    <property type="match status" value="1"/>
</dbReference>
<dbReference type="GO" id="GO:0008081">
    <property type="term" value="F:phosphoric diester hydrolase activity"/>
    <property type="evidence" value="ECO:0007669"/>
    <property type="project" value="UniProtKB-ARBA"/>
</dbReference>
<dbReference type="EMBL" id="CP044205">
    <property type="protein sequence ID" value="QFY41193.1"/>
    <property type="molecule type" value="Genomic_DNA"/>
</dbReference>
<dbReference type="Gene3D" id="6.10.340.10">
    <property type="match status" value="1"/>
</dbReference>
<reference evidence="4 5" key="1">
    <citation type="submission" date="2019-09" db="EMBL/GenBank/DDBJ databases">
        <title>Ecophysiology of the spiral-shaped methanotroph Methylospira mobilis as revealed by the complete genome sequence.</title>
        <authorList>
            <person name="Oshkin I.Y."/>
            <person name="Dedysh S.N."/>
            <person name="Miroshnikov K."/>
            <person name="Danilova O.V."/>
            <person name="Hakobyan A."/>
            <person name="Liesack W."/>
        </authorList>
    </citation>
    <scope>NUCLEOTIDE SEQUENCE [LARGE SCALE GENOMIC DNA]</scope>
    <source>
        <strain evidence="4 5">Shm1</strain>
    </source>
</reference>
<keyword evidence="1" id="KW-0812">Transmembrane</keyword>
<dbReference type="SUPFAM" id="SSF158472">
    <property type="entry name" value="HAMP domain-like"/>
    <property type="match status" value="1"/>
</dbReference>
<keyword evidence="5" id="KW-1185">Reference proteome</keyword>
<dbReference type="InterPro" id="IPR003660">
    <property type="entry name" value="HAMP_dom"/>
</dbReference>
<dbReference type="SUPFAM" id="SSF55781">
    <property type="entry name" value="GAF domain-like"/>
    <property type="match status" value="1"/>
</dbReference>
<dbReference type="SMART" id="SM00304">
    <property type="entry name" value="HAMP"/>
    <property type="match status" value="1"/>
</dbReference>
<evidence type="ECO:0000313" key="4">
    <source>
        <dbReference type="EMBL" id="QFY41193.1"/>
    </source>
</evidence>
<dbReference type="InterPro" id="IPR003607">
    <property type="entry name" value="HD/PDEase_dom"/>
</dbReference>
<organism evidence="4 5">
    <name type="scientific">Candidatus Methylospira mobilis</name>
    <dbReference type="NCBI Taxonomy" id="1808979"/>
    <lineage>
        <taxon>Bacteria</taxon>
        <taxon>Pseudomonadati</taxon>
        <taxon>Pseudomonadota</taxon>
        <taxon>Gammaproteobacteria</taxon>
        <taxon>Methylococcales</taxon>
        <taxon>Methylococcaceae</taxon>
        <taxon>Candidatus Methylospira</taxon>
    </lineage>
</organism>
<keyword evidence="1" id="KW-0472">Membrane</keyword>
<gene>
    <name evidence="4" type="ORF">F6R98_00015</name>
</gene>
<dbReference type="PROSITE" id="PS50885">
    <property type="entry name" value="HAMP"/>
    <property type="match status" value="1"/>
</dbReference>
<dbReference type="Pfam" id="PF00672">
    <property type="entry name" value="HAMP"/>
    <property type="match status" value="1"/>
</dbReference>
<evidence type="ECO:0000256" key="1">
    <source>
        <dbReference type="SAM" id="Phobius"/>
    </source>
</evidence>
<keyword evidence="1" id="KW-1133">Transmembrane helix</keyword>
<dbReference type="SMART" id="SM00471">
    <property type="entry name" value="HDc"/>
    <property type="match status" value="1"/>
</dbReference>
<dbReference type="InterPro" id="IPR037522">
    <property type="entry name" value="HD_GYP_dom"/>
</dbReference>
<dbReference type="Gene3D" id="3.30.450.40">
    <property type="match status" value="1"/>
</dbReference>
<dbReference type="PROSITE" id="PS51832">
    <property type="entry name" value="HD_GYP"/>
    <property type="match status" value="1"/>
</dbReference>
<dbReference type="AlphaFoldDB" id="A0A5Q0BB56"/>
<dbReference type="InterPro" id="IPR052020">
    <property type="entry name" value="Cyclic_di-GMP/3'3'-cGAMP_PDE"/>
</dbReference>
<protein>
    <submittedName>
        <fullName evidence="4">GAF domain-containing protein</fullName>
    </submittedName>
</protein>
<evidence type="ECO:0000259" key="3">
    <source>
        <dbReference type="PROSITE" id="PS51832"/>
    </source>
</evidence>
<sequence length="640" mass="70302">MSIQSAVPLPARKSLRTQLWASIALIVALLTASFVFLFYELDIRKHDYLILNLAGQLRVATRSLLEDSRRASLHKDSSGDLRAYGDSVRNQAVLIDRIVHSFRDRKLDPELLGKTEPIYCTWDAQSRSQMDVTADDWESYRGELAPALEKEPSPSALALTAQRVSDKGDLMAVSADHLALAFQSMMEAKLNLIRLFQSISGVGVILLLLGIGIAAQRRVLRPLEQAVAGFARVARGDMGHQVPVLADNEIGRLSIAFNTLSERLNLLFRLTDRINQGNTLDHTLGFVLEAFREFFPVDWVGVFFAIPERDDVVLERMTGLNIPGLREGDTFNQTDKVFSEAVRNSKPNLIADIGKLAADTEITGPGSRLFQAGISSMAVVPLLEADKIKGLMVFAAREQQAYTSEDMDFLGNITAQVGHVLDKTVIVEGLVVAALQGLAKLAESRDPETGDHLVRMSLYSAIVAETLGHDSRYQKTIDAAYVRNLQQFAPMHDIGKVGIADSILLKPGRLDPEERAEMERHPVIGGLALRRCEAQMNVLGHSIFAIGIEIAECHHEKFDGSGYPAGLAGDAIPLSARIVAVADVFDALTSKRPYKDAWSVERALATIVADAGTHFDPDVVAAMQRALPKIMDVYERLKHV</sequence>
<dbReference type="SUPFAM" id="SSF109604">
    <property type="entry name" value="HD-domain/PDEase-like"/>
    <property type="match status" value="1"/>
</dbReference>
<dbReference type="CDD" id="cd06225">
    <property type="entry name" value="HAMP"/>
    <property type="match status" value="1"/>
</dbReference>
<dbReference type="InParanoid" id="A0A5Q0BB56"/>